<protein>
    <submittedName>
        <fullName evidence="1">Transcriptional regulator</fullName>
    </submittedName>
</protein>
<comment type="caution">
    <text evidence="1">The sequence shown here is derived from an EMBL/GenBank/DDBJ whole genome shotgun (WGS) entry which is preliminary data.</text>
</comment>
<organism evidence="1 2">
    <name type="scientific">Paenibacillus albiflavus</name>
    <dbReference type="NCBI Taxonomy" id="2545760"/>
    <lineage>
        <taxon>Bacteria</taxon>
        <taxon>Bacillati</taxon>
        <taxon>Bacillota</taxon>
        <taxon>Bacilli</taxon>
        <taxon>Bacillales</taxon>
        <taxon>Paenibacillaceae</taxon>
        <taxon>Paenibacillus</taxon>
    </lineage>
</organism>
<proteinExistence type="predicted"/>
<sequence>MGKKRTAYGAFLDNHKIKQKEIEEITGLSHETVASACNKSDFRPSKSTKVLLVAGARTLSKENVHQDNFWD</sequence>
<name>A0A4R4E8F6_9BACL</name>
<evidence type="ECO:0000313" key="1">
    <source>
        <dbReference type="EMBL" id="TCZ76064.1"/>
    </source>
</evidence>
<evidence type="ECO:0000313" key="2">
    <source>
        <dbReference type="Proteomes" id="UP000295418"/>
    </source>
</evidence>
<accession>A0A4R4E8F6</accession>
<keyword evidence="2" id="KW-1185">Reference proteome</keyword>
<dbReference type="EMBL" id="SKFG01000014">
    <property type="protein sequence ID" value="TCZ76064.1"/>
    <property type="molecule type" value="Genomic_DNA"/>
</dbReference>
<dbReference type="Proteomes" id="UP000295418">
    <property type="component" value="Unassembled WGS sequence"/>
</dbReference>
<gene>
    <name evidence="1" type="ORF">E0485_14555</name>
</gene>
<dbReference type="AlphaFoldDB" id="A0A4R4E8F6"/>
<reference evidence="1 2" key="1">
    <citation type="submission" date="2019-03" db="EMBL/GenBank/DDBJ databases">
        <authorList>
            <person name="Kim M.K.M."/>
        </authorList>
    </citation>
    <scope>NUCLEOTIDE SEQUENCE [LARGE SCALE GENOMIC DNA]</scope>
    <source>
        <strain evidence="1 2">18JY21-1</strain>
    </source>
</reference>